<keyword evidence="2" id="KW-0812">Transmembrane</keyword>
<name>A0A4V1IVG4_9FUNG</name>
<feature type="region of interest" description="Disordered" evidence="1">
    <location>
        <begin position="1"/>
        <end position="42"/>
    </location>
</feature>
<feature type="compositionally biased region" description="Low complexity" evidence="1">
    <location>
        <begin position="18"/>
        <end position="27"/>
    </location>
</feature>
<feature type="region of interest" description="Disordered" evidence="1">
    <location>
        <begin position="567"/>
        <end position="642"/>
    </location>
</feature>
<feature type="region of interest" description="Disordered" evidence="1">
    <location>
        <begin position="82"/>
        <end position="104"/>
    </location>
</feature>
<keyword evidence="2" id="KW-0472">Membrane</keyword>
<feature type="transmembrane region" description="Helical" evidence="2">
    <location>
        <begin position="118"/>
        <end position="138"/>
    </location>
</feature>
<sequence length="746" mass="76276">MDPQTSGAVVAPPPATAPAPGTATAPAPATPRPPSPTALAPAPTTLPLAAALPSPLVAPTQTSPLPPALPVAPAATALTAATSARMPAPTSSPGPHAPTRLAAPTGVPPPGFQFSQGLFIAIVCVIAVLGAAIVLVFLRMVLLQKRKEDDGAISPLPPGPPAEERRPRDHRRRRGRDGMKPVGAWRMKAFWRTSPPPSPSFLTADPTDEVIRIDDDGILAVPSQSDRYVANAADIASTDASLQHARHLAPGPPWSVASYASTSSTLPWKRLEAKRTADDGPPSAASARGLASGHAASCTSSSSSSSTSSSSTCTTDSQPCSQSAASNATSASPTSSGGSAPSRNPSFLSHGISIMARVVGYNEAITVVGPQRAVDRAMSVTTMPAAMAVDVADATADAEAEAAITDAAAGRGRFYDAPQARRKPGGFWARLRGRMNPPAAPSAAGMTLPTHQDHSLSRAAGSPQDPRGGGGRSPVISQLFPGQSEFGDGRLICANETMVRYGWPSPGDLGDPGAVAAYAGAASPGVGFRTTGSGPSGRMRGPGDGDGPLEDMTLEAIARSLSSTHSVSSMVSSCGPPSPEDADAAQPLSDASRTLAPARQRSADRSHISLEDGYFEESRNPDDSRDRSHEARLSRGTPSVSGSVALSALPRLASASAAGPPLPPMPPNEALPIQGHPMPLRVLSQPGVMRYHPPPQEFGPSGTHADGSASFFAAQASPLHQASGSVIANNQKPLHPRIHSLLLDDI</sequence>
<organism evidence="3 4">
    <name type="scientific">Caulochytrium protostelioides</name>
    <dbReference type="NCBI Taxonomy" id="1555241"/>
    <lineage>
        <taxon>Eukaryota</taxon>
        <taxon>Fungi</taxon>
        <taxon>Fungi incertae sedis</taxon>
        <taxon>Chytridiomycota</taxon>
        <taxon>Chytridiomycota incertae sedis</taxon>
        <taxon>Chytridiomycetes</taxon>
        <taxon>Caulochytriales</taxon>
        <taxon>Caulochytriaceae</taxon>
        <taxon>Caulochytrium</taxon>
    </lineage>
</organism>
<feature type="compositionally biased region" description="Low complexity" evidence="1">
    <location>
        <begin position="1"/>
        <end position="10"/>
    </location>
</feature>
<feature type="region of interest" description="Disordered" evidence="1">
    <location>
        <begin position="150"/>
        <end position="179"/>
    </location>
</feature>
<proteinExistence type="predicted"/>
<evidence type="ECO:0000313" key="4">
    <source>
        <dbReference type="Proteomes" id="UP000274922"/>
    </source>
</evidence>
<dbReference type="AlphaFoldDB" id="A0A4V1IVG4"/>
<keyword evidence="4" id="KW-1185">Reference proteome</keyword>
<evidence type="ECO:0000313" key="3">
    <source>
        <dbReference type="EMBL" id="RKP03969.1"/>
    </source>
</evidence>
<feature type="region of interest" description="Disordered" evidence="1">
    <location>
        <begin position="434"/>
        <end position="477"/>
    </location>
</feature>
<feature type="compositionally biased region" description="Low complexity" evidence="1">
    <location>
        <begin position="297"/>
        <end position="342"/>
    </location>
</feature>
<feature type="region of interest" description="Disordered" evidence="1">
    <location>
        <begin position="294"/>
        <end position="344"/>
    </location>
</feature>
<evidence type="ECO:0000256" key="1">
    <source>
        <dbReference type="SAM" id="MobiDB-lite"/>
    </source>
</evidence>
<dbReference type="EMBL" id="ML014115">
    <property type="protein sequence ID" value="RKP03969.1"/>
    <property type="molecule type" value="Genomic_DNA"/>
</dbReference>
<feature type="compositionally biased region" description="Low complexity" evidence="1">
    <location>
        <begin position="527"/>
        <end position="539"/>
    </location>
</feature>
<feature type="compositionally biased region" description="Basic and acidic residues" evidence="1">
    <location>
        <begin position="601"/>
        <end position="633"/>
    </location>
</feature>
<evidence type="ECO:0000256" key="2">
    <source>
        <dbReference type="SAM" id="Phobius"/>
    </source>
</evidence>
<keyword evidence="2" id="KW-1133">Transmembrane helix</keyword>
<dbReference type="Proteomes" id="UP000274922">
    <property type="component" value="Unassembled WGS sequence"/>
</dbReference>
<protein>
    <submittedName>
        <fullName evidence="3">Uncharacterized protein</fullName>
    </submittedName>
</protein>
<feature type="region of interest" description="Disordered" evidence="1">
    <location>
        <begin position="527"/>
        <end position="550"/>
    </location>
</feature>
<gene>
    <name evidence="3" type="ORF">CXG81DRAFT_23382</name>
</gene>
<accession>A0A4V1IVG4</accession>
<reference evidence="4" key="1">
    <citation type="journal article" date="2018" name="Nat. Microbiol.">
        <title>Leveraging single-cell genomics to expand the fungal tree of life.</title>
        <authorList>
            <person name="Ahrendt S.R."/>
            <person name="Quandt C.A."/>
            <person name="Ciobanu D."/>
            <person name="Clum A."/>
            <person name="Salamov A."/>
            <person name="Andreopoulos B."/>
            <person name="Cheng J.F."/>
            <person name="Woyke T."/>
            <person name="Pelin A."/>
            <person name="Henrissat B."/>
            <person name="Reynolds N.K."/>
            <person name="Benny G.L."/>
            <person name="Smith M.E."/>
            <person name="James T.Y."/>
            <person name="Grigoriev I.V."/>
        </authorList>
    </citation>
    <scope>NUCLEOTIDE SEQUENCE [LARGE SCALE GENOMIC DNA]</scope>
    <source>
        <strain evidence="4">ATCC 52028</strain>
    </source>
</reference>